<organism evidence="1 2">
    <name type="scientific">Pseudolycoriella hygida</name>
    <dbReference type="NCBI Taxonomy" id="35572"/>
    <lineage>
        <taxon>Eukaryota</taxon>
        <taxon>Metazoa</taxon>
        <taxon>Ecdysozoa</taxon>
        <taxon>Arthropoda</taxon>
        <taxon>Hexapoda</taxon>
        <taxon>Insecta</taxon>
        <taxon>Pterygota</taxon>
        <taxon>Neoptera</taxon>
        <taxon>Endopterygota</taxon>
        <taxon>Diptera</taxon>
        <taxon>Nematocera</taxon>
        <taxon>Sciaroidea</taxon>
        <taxon>Sciaridae</taxon>
        <taxon>Pseudolycoriella</taxon>
    </lineage>
</organism>
<protein>
    <submittedName>
        <fullName evidence="1">Uncharacterized protein</fullName>
    </submittedName>
</protein>
<dbReference type="Proteomes" id="UP001151699">
    <property type="component" value="Chromosome A"/>
</dbReference>
<gene>
    <name evidence="1" type="ORF">Bhyg_00662</name>
</gene>
<sequence>MISMSLSMFLVRRSSMTGLRTFLHFEHHGREHKRKYTFGIDQLPHIAIRKNIAFFKHPIIVRKT</sequence>
<reference evidence="1" key="1">
    <citation type="submission" date="2022-07" db="EMBL/GenBank/DDBJ databases">
        <authorList>
            <person name="Trinca V."/>
            <person name="Uliana J.V.C."/>
            <person name="Torres T.T."/>
            <person name="Ward R.J."/>
            <person name="Monesi N."/>
        </authorList>
    </citation>
    <scope>NUCLEOTIDE SEQUENCE</scope>
    <source>
        <strain evidence="1">HSMRA1968</strain>
        <tissue evidence="1">Whole embryos</tissue>
    </source>
</reference>
<dbReference type="EMBL" id="WJQU01000001">
    <property type="protein sequence ID" value="KAJ6645456.1"/>
    <property type="molecule type" value="Genomic_DNA"/>
</dbReference>
<dbReference type="AlphaFoldDB" id="A0A9Q0N9F9"/>
<name>A0A9Q0N9F9_9DIPT</name>
<accession>A0A9Q0N9F9</accession>
<comment type="caution">
    <text evidence="1">The sequence shown here is derived from an EMBL/GenBank/DDBJ whole genome shotgun (WGS) entry which is preliminary data.</text>
</comment>
<keyword evidence="2" id="KW-1185">Reference proteome</keyword>
<evidence type="ECO:0000313" key="1">
    <source>
        <dbReference type="EMBL" id="KAJ6645456.1"/>
    </source>
</evidence>
<evidence type="ECO:0000313" key="2">
    <source>
        <dbReference type="Proteomes" id="UP001151699"/>
    </source>
</evidence>
<proteinExistence type="predicted"/>